<keyword evidence="5" id="KW-0902">Two-component regulatory system</keyword>
<protein>
    <recommendedName>
        <fullName evidence="2">histidine kinase</fullName>
        <ecNumber evidence="2">2.7.13.3</ecNumber>
    </recommendedName>
</protein>
<dbReference type="PANTHER" id="PTHR45339">
    <property type="entry name" value="HYBRID SIGNAL TRANSDUCTION HISTIDINE KINASE J"/>
    <property type="match status" value="1"/>
</dbReference>
<evidence type="ECO:0000259" key="9">
    <source>
        <dbReference type="PROSITE" id="PS50109"/>
    </source>
</evidence>
<dbReference type="EMBL" id="BBSA01000024">
    <property type="protein sequence ID" value="GAM65805.1"/>
    <property type="molecule type" value="Genomic_DNA"/>
</dbReference>
<dbReference type="Gene3D" id="1.10.287.130">
    <property type="match status" value="1"/>
</dbReference>
<keyword evidence="7" id="KW-0175">Coiled coil</keyword>
<dbReference type="PROSITE" id="PS50109">
    <property type="entry name" value="HIS_KIN"/>
    <property type="match status" value="1"/>
</dbReference>
<dbReference type="Pfam" id="PF00072">
    <property type="entry name" value="Response_reg"/>
    <property type="match status" value="1"/>
</dbReference>
<dbReference type="Gene3D" id="3.40.50.2300">
    <property type="match status" value="1"/>
</dbReference>
<dbReference type="Pfam" id="PF00512">
    <property type="entry name" value="HisKA"/>
    <property type="match status" value="1"/>
</dbReference>
<accession>A0A0B8PFP4</accession>
<evidence type="ECO:0000259" key="10">
    <source>
        <dbReference type="PROSITE" id="PS50110"/>
    </source>
</evidence>
<reference evidence="11 12" key="1">
    <citation type="submission" date="2015-01" db="EMBL/GenBank/DDBJ databases">
        <title>Vibrio sp. C5 JCM 19232 whole genome shotgun sequence.</title>
        <authorList>
            <person name="Sawabe T."/>
            <person name="Meirelles P."/>
            <person name="Feng G."/>
            <person name="Sayaka M."/>
            <person name="Hattori M."/>
            <person name="Ohkuma M."/>
        </authorList>
    </citation>
    <scope>NUCLEOTIDE SEQUENCE [LARGE SCALE GENOMIC DNA]</scope>
    <source>
        <strain evidence="11 12">JCM19232</strain>
    </source>
</reference>
<sequence>MFILVCLGLMSTINHSLTNKNSSLKELALLLNSIQYNQARIIDARAELVSNKNQDTLQRLNSYQDELEENIQSFNESAYLHNIDEIVFEPSFDQNMQAYEEYINQIDSLQNSLLNEEGKGLLESHRLAWFLLYRSSLTYNSESLSTSLLNTQYSIDNFINRPDTANLRSANSLISKTQESIGREYQYLYQAFLTYENVFQYITDTYNEIGINDDSGIRRELSGLEYALSSYVSERQANFDSYTANQLTQNQNLYWVANGILFLSVALAVIYLIYKSASFENWMMASKTSAARLHRSKNQFLADVSNEIRTPLNGIIGMANFLSEDNLKSHQREQVNIISNCSNKLLSLVNDVLDLSRIESGDFRVNPVVIETKQAVFDCVELYQQDALINSTRFELEMDDSLPYQVQLDEFRLKQVLNAFLSDAVKDSFIETIVIRLKSEFVNDTSRINLLFEIENQRPELSNADSFSFQNLSQMKLSAGLSEFSINVCDAIINKMGGELSVDKRNEQVLNIRFNLQAKVIKQAVGATERDTNPSIAVVVDSEKQRQAIVKECTDHGFKDIQGYDSLEEVGNNVNTLIYQPYENGKSIKQLKQYIEQHPDTRIIVSGEKVNPSFRGVKQIAGYVTYPVLGQRLISLLEDKDESNPLLDREEIPSTSFEELNISGRVLVVEDDEVNAKVLSLYLSKLDCEFDVASNGLEAVNQIKRGNHYSIIIMDCMMPVMDGYQATVEIRKLEKELRLTPTPIVALTANTLEQDLNKCLESGMDRYLLKPIDKNLLFETIEEFVS</sequence>
<dbReference type="AlphaFoldDB" id="A0A0B8PFP4"/>
<reference evidence="11 12" key="2">
    <citation type="submission" date="2015-01" db="EMBL/GenBank/DDBJ databases">
        <authorList>
            <consortium name="NBRP consortium"/>
            <person name="Sawabe T."/>
            <person name="Meirelles P."/>
            <person name="Feng G."/>
            <person name="Sayaka M."/>
            <person name="Hattori M."/>
            <person name="Ohkuma M."/>
        </authorList>
    </citation>
    <scope>NUCLEOTIDE SEQUENCE [LARGE SCALE GENOMIC DNA]</scope>
    <source>
        <strain evidence="11 12">JCM19232</strain>
    </source>
</reference>
<feature type="modified residue" description="4-aspartylphosphate" evidence="6">
    <location>
        <position position="715"/>
    </location>
</feature>
<feature type="domain" description="Histidine kinase" evidence="9">
    <location>
        <begin position="303"/>
        <end position="520"/>
    </location>
</feature>
<name>A0A0B8PFP4_9VIBR</name>
<dbReference type="InterPro" id="IPR003661">
    <property type="entry name" value="HisK_dim/P_dom"/>
</dbReference>
<dbReference type="CDD" id="cd00082">
    <property type="entry name" value="HisKA"/>
    <property type="match status" value="1"/>
</dbReference>
<gene>
    <name evidence="11" type="ORF">JCM19232_2733</name>
</gene>
<dbReference type="SUPFAM" id="SSF52172">
    <property type="entry name" value="CheY-like"/>
    <property type="match status" value="1"/>
</dbReference>
<evidence type="ECO:0000256" key="1">
    <source>
        <dbReference type="ARBA" id="ARBA00000085"/>
    </source>
</evidence>
<feature type="domain" description="Response regulatory" evidence="10">
    <location>
        <begin position="665"/>
        <end position="785"/>
    </location>
</feature>
<keyword evidence="4" id="KW-0378">Hydrolase</keyword>
<proteinExistence type="predicted"/>
<evidence type="ECO:0000256" key="2">
    <source>
        <dbReference type="ARBA" id="ARBA00012438"/>
    </source>
</evidence>
<dbReference type="Gene3D" id="3.30.565.10">
    <property type="entry name" value="Histidine kinase-like ATPase, C-terminal domain"/>
    <property type="match status" value="1"/>
</dbReference>
<dbReference type="PANTHER" id="PTHR45339:SF1">
    <property type="entry name" value="HYBRID SIGNAL TRANSDUCTION HISTIDINE KINASE J"/>
    <property type="match status" value="1"/>
</dbReference>
<feature type="transmembrane region" description="Helical" evidence="8">
    <location>
        <begin position="253"/>
        <end position="274"/>
    </location>
</feature>
<feature type="coiled-coil region" evidence="7">
    <location>
        <begin position="46"/>
        <end position="119"/>
    </location>
</feature>
<keyword evidence="8" id="KW-0472">Membrane</keyword>
<dbReference type="PROSITE" id="PS50110">
    <property type="entry name" value="RESPONSE_REGULATORY"/>
    <property type="match status" value="1"/>
</dbReference>
<evidence type="ECO:0000256" key="5">
    <source>
        <dbReference type="ARBA" id="ARBA00023012"/>
    </source>
</evidence>
<evidence type="ECO:0000256" key="3">
    <source>
        <dbReference type="ARBA" id="ARBA00022553"/>
    </source>
</evidence>
<evidence type="ECO:0000256" key="6">
    <source>
        <dbReference type="PROSITE-ProRule" id="PRU00169"/>
    </source>
</evidence>
<dbReference type="SMART" id="SM00448">
    <property type="entry name" value="REC"/>
    <property type="match status" value="1"/>
</dbReference>
<keyword evidence="8" id="KW-1133">Transmembrane helix</keyword>
<dbReference type="CDD" id="cd17546">
    <property type="entry name" value="REC_hyHK_CKI1_RcsC-like"/>
    <property type="match status" value="1"/>
</dbReference>
<evidence type="ECO:0000256" key="7">
    <source>
        <dbReference type="SAM" id="Coils"/>
    </source>
</evidence>
<keyword evidence="3 6" id="KW-0597">Phosphoprotein</keyword>
<dbReference type="Proteomes" id="UP000031670">
    <property type="component" value="Unassembled WGS sequence"/>
</dbReference>
<comment type="catalytic activity">
    <reaction evidence="1">
        <text>ATP + protein L-histidine = ADP + protein N-phospho-L-histidine.</text>
        <dbReference type="EC" id="2.7.13.3"/>
    </reaction>
</comment>
<keyword evidence="8" id="KW-0812">Transmembrane</keyword>
<dbReference type="InterPro" id="IPR011006">
    <property type="entry name" value="CheY-like_superfamily"/>
</dbReference>
<dbReference type="InterPro" id="IPR005467">
    <property type="entry name" value="His_kinase_dom"/>
</dbReference>
<comment type="caution">
    <text evidence="11">The sequence shown here is derived from an EMBL/GenBank/DDBJ whole genome shotgun (WGS) entry which is preliminary data.</text>
</comment>
<dbReference type="SUPFAM" id="SSF55874">
    <property type="entry name" value="ATPase domain of HSP90 chaperone/DNA topoisomerase II/histidine kinase"/>
    <property type="match status" value="1"/>
</dbReference>
<dbReference type="SUPFAM" id="SSF47384">
    <property type="entry name" value="Homodimeric domain of signal transducing histidine kinase"/>
    <property type="match status" value="1"/>
</dbReference>
<dbReference type="SMART" id="SM00388">
    <property type="entry name" value="HisKA"/>
    <property type="match status" value="1"/>
</dbReference>
<organism evidence="11 12">
    <name type="scientific">Vibrio ishigakensis</name>
    <dbReference type="NCBI Taxonomy" id="1481914"/>
    <lineage>
        <taxon>Bacteria</taxon>
        <taxon>Pseudomonadati</taxon>
        <taxon>Pseudomonadota</taxon>
        <taxon>Gammaproteobacteria</taxon>
        <taxon>Vibrionales</taxon>
        <taxon>Vibrionaceae</taxon>
        <taxon>Vibrio</taxon>
    </lineage>
</organism>
<dbReference type="InterPro" id="IPR036097">
    <property type="entry name" value="HisK_dim/P_sf"/>
</dbReference>
<evidence type="ECO:0000256" key="8">
    <source>
        <dbReference type="SAM" id="Phobius"/>
    </source>
</evidence>
<dbReference type="EC" id="2.7.13.3" evidence="2"/>
<dbReference type="GO" id="GO:0016787">
    <property type="term" value="F:hydrolase activity"/>
    <property type="evidence" value="ECO:0007669"/>
    <property type="project" value="UniProtKB-KW"/>
</dbReference>
<evidence type="ECO:0000256" key="4">
    <source>
        <dbReference type="ARBA" id="ARBA00022801"/>
    </source>
</evidence>
<dbReference type="InterPro" id="IPR036890">
    <property type="entry name" value="HATPase_C_sf"/>
</dbReference>
<evidence type="ECO:0000313" key="12">
    <source>
        <dbReference type="Proteomes" id="UP000031670"/>
    </source>
</evidence>
<dbReference type="GO" id="GO:0000155">
    <property type="term" value="F:phosphorelay sensor kinase activity"/>
    <property type="evidence" value="ECO:0007669"/>
    <property type="project" value="InterPro"/>
</dbReference>
<dbReference type="InterPro" id="IPR001789">
    <property type="entry name" value="Sig_transdc_resp-reg_receiver"/>
</dbReference>
<evidence type="ECO:0000313" key="11">
    <source>
        <dbReference type="EMBL" id="GAM65805.1"/>
    </source>
</evidence>